<accession>K0RX04</accession>
<gene>
    <name evidence="2" type="ORF">THAOC_22444</name>
</gene>
<evidence type="ECO:0000313" key="3">
    <source>
        <dbReference type="Proteomes" id="UP000266841"/>
    </source>
</evidence>
<evidence type="ECO:0000256" key="1">
    <source>
        <dbReference type="SAM" id="MobiDB-lite"/>
    </source>
</evidence>
<protein>
    <submittedName>
        <fullName evidence="2">Uncharacterized protein</fullName>
    </submittedName>
</protein>
<comment type="caution">
    <text evidence="2">The sequence shown here is derived from an EMBL/GenBank/DDBJ whole genome shotgun (WGS) entry which is preliminary data.</text>
</comment>
<sequence length="222" mass="24781">MRPQKNRSDRWVRRCKRDCDAQDIDPEAQCNSLGEPCHRDSDCQQGGFDPCMKCGDERGTEYFRRCYGGIKRETPAPVPPPPPQCNTYDEPCERDSDCAQGGFNPCTKCGKSRGTSYYKRCYDGSEQEDSLEFIQSDELVEDNPTWDDMKNGTQRAAEDAADWGKKAADETAEGAKDAANKIDEWGKKTFDDNSGDPLSSRLAALTTVTVLAGMQLTGFDLW</sequence>
<organism evidence="2 3">
    <name type="scientific">Thalassiosira oceanica</name>
    <name type="common">Marine diatom</name>
    <dbReference type="NCBI Taxonomy" id="159749"/>
    <lineage>
        <taxon>Eukaryota</taxon>
        <taxon>Sar</taxon>
        <taxon>Stramenopiles</taxon>
        <taxon>Ochrophyta</taxon>
        <taxon>Bacillariophyta</taxon>
        <taxon>Coscinodiscophyceae</taxon>
        <taxon>Thalassiosirophycidae</taxon>
        <taxon>Thalassiosirales</taxon>
        <taxon>Thalassiosiraceae</taxon>
        <taxon>Thalassiosira</taxon>
    </lineage>
</organism>
<evidence type="ECO:0000313" key="2">
    <source>
        <dbReference type="EMBL" id="EJK57505.1"/>
    </source>
</evidence>
<dbReference type="AlphaFoldDB" id="K0RX04"/>
<keyword evidence="3" id="KW-1185">Reference proteome</keyword>
<dbReference type="Proteomes" id="UP000266841">
    <property type="component" value="Unassembled WGS sequence"/>
</dbReference>
<name>K0RX04_THAOC</name>
<feature type="region of interest" description="Disordered" evidence="1">
    <location>
        <begin position="167"/>
        <end position="196"/>
    </location>
</feature>
<reference evidence="2 3" key="1">
    <citation type="journal article" date="2012" name="Genome Biol.">
        <title>Genome and low-iron response of an oceanic diatom adapted to chronic iron limitation.</title>
        <authorList>
            <person name="Lommer M."/>
            <person name="Specht M."/>
            <person name="Roy A.S."/>
            <person name="Kraemer L."/>
            <person name="Andreson R."/>
            <person name="Gutowska M.A."/>
            <person name="Wolf J."/>
            <person name="Bergner S.V."/>
            <person name="Schilhabel M.B."/>
            <person name="Klostermeier U.C."/>
            <person name="Beiko R.G."/>
            <person name="Rosenstiel P."/>
            <person name="Hippler M."/>
            <person name="Laroche J."/>
        </authorList>
    </citation>
    <scope>NUCLEOTIDE SEQUENCE [LARGE SCALE GENOMIC DNA]</scope>
    <source>
        <strain evidence="2 3">CCMP1005</strain>
    </source>
</reference>
<dbReference type="EMBL" id="AGNL01027999">
    <property type="protein sequence ID" value="EJK57505.1"/>
    <property type="molecule type" value="Genomic_DNA"/>
</dbReference>
<feature type="compositionally biased region" description="Basic and acidic residues" evidence="1">
    <location>
        <begin position="167"/>
        <end position="191"/>
    </location>
</feature>
<proteinExistence type="predicted"/>